<sequence length="77" mass="9118">MYQALTSKNQTRFKHVFLVGSFEYVGNCALLALVIFFSWQLYLAFRKNAVEQLSNRYFNHRAYYNINCIDDRGIDNP</sequence>
<evidence type="ECO:0000313" key="7">
    <source>
        <dbReference type="Proteomes" id="UP000267096"/>
    </source>
</evidence>
<reference evidence="8" key="1">
    <citation type="submission" date="2017-02" db="UniProtKB">
        <authorList>
            <consortium name="WormBaseParasite"/>
        </authorList>
    </citation>
    <scope>IDENTIFICATION</scope>
</reference>
<protein>
    <submittedName>
        <fullName evidence="8">ABC transmembrane type-1 domain-containing protein</fullName>
    </submittedName>
</protein>
<evidence type="ECO:0000313" key="8">
    <source>
        <dbReference type="WBParaSite" id="ASIM_0000402101-mRNA-1"/>
    </source>
</evidence>
<keyword evidence="7" id="KW-1185">Reference proteome</keyword>
<evidence type="ECO:0000256" key="2">
    <source>
        <dbReference type="ARBA" id="ARBA00022989"/>
    </source>
</evidence>
<proteinExistence type="predicted"/>
<organism evidence="8">
    <name type="scientific">Anisakis simplex</name>
    <name type="common">Herring worm</name>
    <dbReference type="NCBI Taxonomy" id="6269"/>
    <lineage>
        <taxon>Eukaryota</taxon>
        <taxon>Metazoa</taxon>
        <taxon>Ecdysozoa</taxon>
        <taxon>Nematoda</taxon>
        <taxon>Chromadorea</taxon>
        <taxon>Rhabditida</taxon>
        <taxon>Spirurina</taxon>
        <taxon>Ascaridomorpha</taxon>
        <taxon>Ascaridoidea</taxon>
        <taxon>Anisakidae</taxon>
        <taxon>Anisakis</taxon>
        <taxon>Anisakis simplex complex</taxon>
    </lineage>
</organism>
<feature type="transmembrane region" description="Helical" evidence="4">
    <location>
        <begin position="24"/>
        <end position="45"/>
    </location>
</feature>
<accession>A0A0M3J8W2</accession>
<keyword evidence="3 4" id="KW-0472">Membrane</keyword>
<dbReference type="EMBL" id="UYRR01006277">
    <property type="protein sequence ID" value="VDK22486.1"/>
    <property type="molecule type" value="Genomic_DNA"/>
</dbReference>
<dbReference type="GO" id="GO:0016020">
    <property type="term" value="C:membrane"/>
    <property type="evidence" value="ECO:0007669"/>
    <property type="project" value="InterPro"/>
</dbReference>
<evidence type="ECO:0000256" key="3">
    <source>
        <dbReference type="ARBA" id="ARBA00023136"/>
    </source>
</evidence>
<dbReference type="Pfam" id="PF06472">
    <property type="entry name" value="ABC_membrane_2"/>
    <property type="match status" value="1"/>
</dbReference>
<dbReference type="WBParaSite" id="ASIM_0000402101-mRNA-1">
    <property type="protein sequence ID" value="ASIM_0000402101-mRNA-1"/>
    <property type="gene ID" value="ASIM_0000402101"/>
</dbReference>
<evidence type="ECO:0000313" key="6">
    <source>
        <dbReference type="EMBL" id="VDK22486.1"/>
    </source>
</evidence>
<keyword evidence="1 4" id="KW-0812">Transmembrane</keyword>
<evidence type="ECO:0000256" key="1">
    <source>
        <dbReference type="ARBA" id="ARBA00022692"/>
    </source>
</evidence>
<dbReference type="InterPro" id="IPR011527">
    <property type="entry name" value="ABC1_TM_dom"/>
</dbReference>
<dbReference type="GO" id="GO:0140359">
    <property type="term" value="F:ABC-type transporter activity"/>
    <property type="evidence" value="ECO:0007669"/>
    <property type="project" value="InterPro"/>
</dbReference>
<gene>
    <name evidence="6" type="ORF">ASIM_LOCUS3845</name>
</gene>
<dbReference type="Proteomes" id="UP000267096">
    <property type="component" value="Unassembled WGS sequence"/>
</dbReference>
<dbReference type="AlphaFoldDB" id="A0A0M3J8W2"/>
<dbReference type="OrthoDB" id="5824215at2759"/>
<keyword evidence="2 4" id="KW-1133">Transmembrane helix</keyword>
<reference evidence="6 7" key="2">
    <citation type="submission" date="2018-11" db="EMBL/GenBank/DDBJ databases">
        <authorList>
            <consortium name="Pathogen Informatics"/>
        </authorList>
    </citation>
    <scope>NUCLEOTIDE SEQUENCE [LARGE SCALE GENOMIC DNA]</scope>
</reference>
<evidence type="ECO:0000259" key="5">
    <source>
        <dbReference type="Pfam" id="PF06472"/>
    </source>
</evidence>
<evidence type="ECO:0000256" key="4">
    <source>
        <dbReference type="SAM" id="Phobius"/>
    </source>
</evidence>
<name>A0A0M3J8W2_ANISI</name>
<feature type="domain" description="ABC transmembrane type-1" evidence="5">
    <location>
        <begin position="1"/>
        <end position="77"/>
    </location>
</feature>
<dbReference type="GO" id="GO:0005524">
    <property type="term" value="F:ATP binding"/>
    <property type="evidence" value="ECO:0007669"/>
    <property type="project" value="InterPro"/>
</dbReference>